<evidence type="ECO:0000259" key="2">
    <source>
        <dbReference type="Pfam" id="PF13478"/>
    </source>
</evidence>
<dbReference type="EMBL" id="CP001854">
    <property type="protein sequence ID" value="ADB52539.1"/>
    <property type="molecule type" value="Genomic_DNA"/>
</dbReference>
<dbReference type="PANTHER" id="PTHR30388:SF4">
    <property type="entry name" value="MOLYBDENUM COFACTOR INSERTION CHAPERONE PAOD"/>
    <property type="match status" value="1"/>
</dbReference>
<sequence>MSDLSESLGVALRWLEDGRRVVAATLVELEGSGPIDPGATMLIGDGGDVEGSVTGGCVEGAVVEEAGRILAGGPPVVRRYGISDALAGSVGLTCGGIVQIFVRELGAEQLEPLRAVADAIERGEPAALASLIDGPGAGSTLALVGDDEVHGRLGSPLLERNVAADLRATLGTGAARTARYGEDGAKAAEGLRVHLQPHAVAPRMIVFGANDYSAALAPAAHGLGYDVTICDAREPFLRSSRYARAATTVVGWPQDVLAGLRLSARDAVLVFTHDPKFDEPALLAALDSGAGYVGALGSRRTTADRNRRLREAGVAEVAIERIFAPCGLDIGAASAAEAAVAILAEIVAARTGREGRSLRAGEGEIRPRRAVATAR</sequence>
<dbReference type="AlphaFoldDB" id="D3F4T2"/>
<dbReference type="Proteomes" id="UP000008229">
    <property type="component" value="Chromosome"/>
</dbReference>
<dbReference type="STRING" id="469383.Cwoe_4124"/>
<protein>
    <recommendedName>
        <fullName evidence="5">Xanthine dehydrogenase</fullName>
    </recommendedName>
</protein>
<dbReference type="OrthoDB" id="9815497at2"/>
<name>D3F4T2_CONWI</name>
<evidence type="ECO:0000313" key="4">
    <source>
        <dbReference type="Proteomes" id="UP000008229"/>
    </source>
</evidence>
<reference evidence="4" key="2">
    <citation type="submission" date="2010-01" db="EMBL/GenBank/DDBJ databases">
        <title>The complete genome of Conexibacter woesei DSM 14684.</title>
        <authorList>
            <consortium name="US DOE Joint Genome Institute (JGI-PGF)"/>
            <person name="Lucas S."/>
            <person name="Copeland A."/>
            <person name="Lapidus A."/>
            <person name="Glavina del Rio T."/>
            <person name="Dalin E."/>
            <person name="Tice H."/>
            <person name="Bruce D."/>
            <person name="Goodwin L."/>
            <person name="Pitluck S."/>
            <person name="Kyrpides N."/>
            <person name="Mavromatis K."/>
            <person name="Ivanova N."/>
            <person name="Mikhailova N."/>
            <person name="Chertkov O."/>
            <person name="Brettin T."/>
            <person name="Detter J.C."/>
            <person name="Han C."/>
            <person name="Larimer F."/>
            <person name="Land M."/>
            <person name="Hauser L."/>
            <person name="Markowitz V."/>
            <person name="Cheng J.-F."/>
            <person name="Hugenholtz P."/>
            <person name="Woyke T."/>
            <person name="Wu D."/>
            <person name="Pukall R."/>
            <person name="Steenblock K."/>
            <person name="Schneider S."/>
            <person name="Klenk H.-P."/>
            <person name="Eisen J.A."/>
        </authorList>
    </citation>
    <scope>NUCLEOTIDE SEQUENCE [LARGE SCALE GENOMIC DNA]</scope>
    <source>
        <strain evidence="4">DSM 14684 / CIP 108061 / JCM 11494 / NBRC 100937 / ID131577</strain>
    </source>
</reference>
<feature type="domain" description="XdhC- CoxI" evidence="1">
    <location>
        <begin position="120"/>
        <end position="181"/>
    </location>
</feature>
<dbReference type="Pfam" id="PF02625">
    <property type="entry name" value="XdhC_CoxI"/>
    <property type="match status" value="2"/>
</dbReference>
<evidence type="ECO:0000259" key="1">
    <source>
        <dbReference type="Pfam" id="PF02625"/>
    </source>
</evidence>
<proteinExistence type="predicted"/>
<dbReference type="Pfam" id="PF13478">
    <property type="entry name" value="XdhC_C"/>
    <property type="match status" value="1"/>
</dbReference>
<dbReference type="eggNOG" id="COG1975">
    <property type="taxonomic scope" value="Bacteria"/>
</dbReference>
<evidence type="ECO:0008006" key="5">
    <source>
        <dbReference type="Google" id="ProtNLM"/>
    </source>
</evidence>
<gene>
    <name evidence="3" type="ordered locus">Cwoe_4124</name>
</gene>
<dbReference type="InterPro" id="IPR027051">
    <property type="entry name" value="XdhC_Rossmann_dom"/>
</dbReference>
<accession>D3F4T2</accession>
<keyword evidence="4" id="KW-1185">Reference proteome</keyword>
<dbReference type="InterPro" id="IPR052698">
    <property type="entry name" value="MoCofactor_Util/Proc"/>
</dbReference>
<dbReference type="HOGENOM" id="CLU_041115_1_0_11"/>
<feature type="domain" description="XdhC Rossmann" evidence="2">
    <location>
        <begin position="204"/>
        <end position="346"/>
    </location>
</feature>
<dbReference type="RefSeq" id="WP_012935590.1">
    <property type="nucleotide sequence ID" value="NC_013739.1"/>
</dbReference>
<organism evidence="3 4">
    <name type="scientific">Conexibacter woesei (strain DSM 14684 / CCUG 47730 / CIP 108061 / JCM 11494 / NBRC 100937 / ID131577)</name>
    <dbReference type="NCBI Taxonomy" id="469383"/>
    <lineage>
        <taxon>Bacteria</taxon>
        <taxon>Bacillati</taxon>
        <taxon>Actinomycetota</taxon>
        <taxon>Thermoleophilia</taxon>
        <taxon>Solirubrobacterales</taxon>
        <taxon>Conexibacteraceae</taxon>
        <taxon>Conexibacter</taxon>
    </lineage>
</organism>
<dbReference type="Gene3D" id="3.40.50.720">
    <property type="entry name" value="NAD(P)-binding Rossmann-like Domain"/>
    <property type="match status" value="1"/>
</dbReference>
<feature type="domain" description="XdhC- CoxI" evidence="1">
    <location>
        <begin position="14"/>
        <end position="81"/>
    </location>
</feature>
<dbReference type="InterPro" id="IPR003777">
    <property type="entry name" value="XdhC_CoxI"/>
</dbReference>
<dbReference type="KEGG" id="cwo:Cwoe_4124"/>
<dbReference type="PANTHER" id="PTHR30388">
    <property type="entry name" value="ALDEHYDE OXIDOREDUCTASE MOLYBDENUM COFACTOR ASSEMBLY PROTEIN"/>
    <property type="match status" value="1"/>
</dbReference>
<reference evidence="3 4" key="1">
    <citation type="journal article" date="2010" name="Stand. Genomic Sci.">
        <title>Complete genome sequence of Conexibacter woesei type strain (ID131577).</title>
        <authorList>
            <person name="Pukall R."/>
            <person name="Lapidus A."/>
            <person name="Glavina Del Rio T."/>
            <person name="Copeland A."/>
            <person name="Tice H."/>
            <person name="Cheng J.-F."/>
            <person name="Lucas S."/>
            <person name="Chen F."/>
            <person name="Nolan M."/>
            <person name="Bruce D."/>
            <person name="Goodwin L."/>
            <person name="Pitluck S."/>
            <person name="Mavromatis K."/>
            <person name="Ivanova N."/>
            <person name="Ovchinnikova G."/>
            <person name="Pati A."/>
            <person name="Chen A."/>
            <person name="Palaniappan K."/>
            <person name="Land M."/>
            <person name="Hauser L."/>
            <person name="Chang Y.-J."/>
            <person name="Jeffries C.D."/>
            <person name="Chain P."/>
            <person name="Meincke L."/>
            <person name="Sims D."/>
            <person name="Brettin T."/>
            <person name="Detter J.C."/>
            <person name="Rohde M."/>
            <person name="Goeker M."/>
            <person name="Bristow J."/>
            <person name="Eisen J.A."/>
            <person name="Markowitz V."/>
            <person name="Kyrpides N.C."/>
            <person name="Klenk H.-P."/>
            <person name="Hugenholtz P."/>
        </authorList>
    </citation>
    <scope>NUCLEOTIDE SEQUENCE [LARGE SCALE GENOMIC DNA]</scope>
    <source>
        <strain evidence="4">DSM 14684 / CIP 108061 / JCM 11494 / NBRC 100937 / ID131577</strain>
    </source>
</reference>
<evidence type="ECO:0000313" key="3">
    <source>
        <dbReference type="EMBL" id="ADB52539.1"/>
    </source>
</evidence>